<dbReference type="Pfam" id="PF03797">
    <property type="entry name" value="Autotransporter"/>
    <property type="match status" value="1"/>
</dbReference>
<dbReference type="Pfam" id="PF00657">
    <property type="entry name" value="Lipase_GDSL"/>
    <property type="match status" value="1"/>
</dbReference>
<accession>A0ABS5Q0Q5</accession>
<dbReference type="InterPro" id="IPR017186">
    <property type="entry name" value="Lipase_autotranspt_EstA"/>
</dbReference>
<dbReference type="Gene3D" id="3.40.50.1110">
    <property type="entry name" value="SGNH hydrolase"/>
    <property type="match status" value="1"/>
</dbReference>
<comment type="caution">
    <text evidence="5">The sequence shown here is derived from an EMBL/GenBank/DDBJ whole genome shotgun (WGS) entry which is preliminary data.</text>
</comment>
<dbReference type="PIRSF" id="PIRSF037375">
    <property type="entry name" value="Autotrns_EstA"/>
    <property type="match status" value="1"/>
</dbReference>
<protein>
    <submittedName>
        <fullName evidence="5">Autotransporter domain-containing protein</fullName>
    </submittedName>
</protein>
<gene>
    <name evidence="5" type="ORF">I0D00_10420</name>
</gene>
<evidence type="ECO:0000256" key="2">
    <source>
        <dbReference type="ARBA" id="ARBA00022729"/>
    </source>
</evidence>
<sequence>MTFPIKALTAAVLLAGLPVATQANPYSQLVIFGDSLSDSGQFPDTGSPLLGGNPTGGLRFTNRTGPTFLANNSEYFDAVAPQRLAAHLGLQALPSTPILPQALTGNADGSNYAVGGYRTDQVLASITAANGSVVNAGGGLVRTRNGYLIDVPRVDPDALFYVNGGGNDVLQGVVVDPASAATSAANLVAGVAALQQAGARTIIVADLPDVGLTPAGFATGMRAAWSGAAALYNDALASQLTALGGNVIRLNFRGLLHEVQGDLASYGFDPLVSQTDVCFSGSSCLADPTWGLGGTSANPGRLLFNDGVHPTAAVQQITADYTYAILAAPWQLSLLPEMAMASLNGHQQQLRSEWQADRGAWQAPGQWRSFVAASGQRQRFQRSEAVAAGDSDAYGLHLGGSYRLDDNWRLGLALGLQEQNLEAGEADSEYDLRSYLLSAFGQYQNGRVWADGSLSLGHLDYHDLNRQFALGIVERRETGDTDGQLWALSGRLGYDLANAGTGWRVSPFVSADYARVDVDGYRERGQSSTALDVADQQRDSRRLGLGVQVNYQLSPATQVFAEVAREREFEDDPRQLRMGLGSVTGNRFELQGHAPAGGQTLASLGVSHALAEALQLRAAYQFRGTDDRQHGIGLSLNWDL</sequence>
<dbReference type="PANTHER" id="PTHR45642">
    <property type="entry name" value="GDSL ESTERASE/LIPASE EXL3"/>
    <property type="match status" value="1"/>
</dbReference>
<dbReference type="InterPro" id="IPR005546">
    <property type="entry name" value="Autotransporte_beta"/>
</dbReference>
<dbReference type="CDD" id="cd01847">
    <property type="entry name" value="Triacylglycerol_lipase_like"/>
    <property type="match status" value="1"/>
</dbReference>
<dbReference type="InterPro" id="IPR001087">
    <property type="entry name" value="GDSL"/>
</dbReference>
<reference evidence="5 6" key="1">
    <citation type="journal article" date="2021" name="Syst. Appl. Microbiol.">
        <title>Pseudomonas lalucatii sp. nov. isolated from Vallgornera, a karstic cave in Mallorca, Western Mediterranean.</title>
        <authorList>
            <person name="Busquets A."/>
            <person name="Mulet M."/>
            <person name="Gomila M."/>
            <person name="Garcia-Valdes E."/>
        </authorList>
    </citation>
    <scope>NUCLEOTIDE SEQUENCE [LARGE SCALE GENOMIC DNA]</scope>
    <source>
        <strain evidence="5 6">R1b54</strain>
    </source>
</reference>
<evidence type="ECO:0000313" key="5">
    <source>
        <dbReference type="EMBL" id="MBS7662350.1"/>
    </source>
</evidence>
<dbReference type="Gene3D" id="2.40.128.130">
    <property type="entry name" value="Autotransporter beta-domain"/>
    <property type="match status" value="1"/>
</dbReference>
<dbReference type="InterPro" id="IPR050592">
    <property type="entry name" value="GDSL_lipolytic_enzyme"/>
</dbReference>
<feature type="signal peptide" evidence="3">
    <location>
        <begin position="1"/>
        <end position="23"/>
    </location>
</feature>
<evidence type="ECO:0000256" key="1">
    <source>
        <dbReference type="ARBA" id="ARBA00008668"/>
    </source>
</evidence>
<evidence type="ECO:0000256" key="3">
    <source>
        <dbReference type="SAM" id="SignalP"/>
    </source>
</evidence>
<dbReference type="InterPro" id="IPR036514">
    <property type="entry name" value="SGNH_hydro_sf"/>
</dbReference>
<keyword evidence="2 3" id="KW-0732">Signal</keyword>
<proteinExistence type="inferred from homology"/>
<dbReference type="Proteomes" id="UP001196601">
    <property type="component" value="Unassembled WGS sequence"/>
</dbReference>
<dbReference type="EMBL" id="JADPMV010000001">
    <property type="protein sequence ID" value="MBS7662350.1"/>
    <property type="molecule type" value="Genomic_DNA"/>
</dbReference>
<feature type="domain" description="Autotransporter" evidence="4">
    <location>
        <begin position="362"/>
        <end position="640"/>
    </location>
</feature>
<keyword evidence="6" id="KW-1185">Reference proteome</keyword>
<dbReference type="PANTHER" id="PTHR45642:SF139">
    <property type="entry name" value="SGNH HYDROLASE-TYPE ESTERASE DOMAIN-CONTAINING PROTEIN"/>
    <property type="match status" value="1"/>
</dbReference>
<dbReference type="InterPro" id="IPR036709">
    <property type="entry name" value="Autotransporte_beta_dom_sf"/>
</dbReference>
<comment type="similarity">
    <text evidence="1">Belongs to the 'GDSL' lipolytic enzyme family.</text>
</comment>
<dbReference type="InterPro" id="IPR006315">
    <property type="entry name" value="OM_autotransptr_brl_dom"/>
</dbReference>
<dbReference type="SUPFAM" id="SSF103515">
    <property type="entry name" value="Autotransporter"/>
    <property type="match status" value="1"/>
</dbReference>
<dbReference type="SUPFAM" id="SSF52266">
    <property type="entry name" value="SGNH hydrolase"/>
    <property type="match status" value="1"/>
</dbReference>
<name>A0ABS5Q0Q5_9PSED</name>
<dbReference type="RefSeq" id="WP_213639648.1">
    <property type="nucleotide sequence ID" value="NZ_JADPMV010000001.1"/>
</dbReference>
<evidence type="ECO:0000259" key="4">
    <source>
        <dbReference type="PROSITE" id="PS51208"/>
    </source>
</evidence>
<dbReference type="SMART" id="SM00869">
    <property type="entry name" value="Autotransporter"/>
    <property type="match status" value="1"/>
</dbReference>
<evidence type="ECO:0000313" key="6">
    <source>
        <dbReference type="Proteomes" id="UP001196601"/>
    </source>
</evidence>
<organism evidence="5 6">
    <name type="scientific">Pseudomonas lalucatii</name>
    <dbReference type="NCBI Taxonomy" id="1424203"/>
    <lineage>
        <taxon>Bacteria</taxon>
        <taxon>Pseudomonadati</taxon>
        <taxon>Pseudomonadota</taxon>
        <taxon>Gammaproteobacteria</taxon>
        <taxon>Pseudomonadales</taxon>
        <taxon>Pseudomonadaceae</taxon>
        <taxon>Pseudomonas</taxon>
    </lineage>
</organism>
<dbReference type="NCBIfam" id="TIGR01414">
    <property type="entry name" value="autotrans_barl"/>
    <property type="match status" value="1"/>
</dbReference>
<feature type="chain" id="PRO_5045285120" evidence="3">
    <location>
        <begin position="24"/>
        <end position="640"/>
    </location>
</feature>
<dbReference type="PROSITE" id="PS51208">
    <property type="entry name" value="AUTOTRANSPORTER"/>
    <property type="match status" value="1"/>
</dbReference>